<evidence type="ECO:0000256" key="4">
    <source>
        <dbReference type="ARBA" id="ARBA00022670"/>
    </source>
</evidence>
<protein>
    <submittedName>
        <fullName evidence="13">Uncharacterized conserved protein YbaP, TraB family</fullName>
    </submittedName>
</protein>
<gene>
    <name evidence="13" type="ORF">SAMN04488121_10368</name>
</gene>
<keyword evidence="6" id="KW-0479">Metal-binding</keyword>
<keyword evidence="5" id="KW-0812">Transmembrane</keyword>
<dbReference type="Pfam" id="PF01963">
    <property type="entry name" value="TraB_PrgY_gumN"/>
    <property type="match status" value="1"/>
</dbReference>
<keyword evidence="8" id="KW-0378">Hydrolase</keyword>
<comment type="cofactor">
    <cofactor evidence="2">
        <name>Co(2+)</name>
        <dbReference type="ChEBI" id="CHEBI:48828"/>
    </cofactor>
</comment>
<dbReference type="Proteomes" id="UP000199045">
    <property type="component" value="Unassembled WGS sequence"/>
</dbReference>
<reference evidence="13 14" key="1">
    <citation type="submission" date="2016-10" db="EMBL/GenBank/DDBJ databases">
        <authorList>
            <person name="de Groot N.N."/>
        </authorList>
    </citation>
    <scope>NUCLEOTIDE SEQUENCE [LARGE SCALE GENOMIC DNA]</scope>
    <source>
        <strain evidence="13 14">DSM 527</strain>
    </source>
</reference>
<dbReference type="GO" id="GO:0030178">
    <property type="term" value="P:negative regulation of Wnt signaling pathway"/>
    <property type="evidence" value="ECO:0007669"/>
    <property type="project" value="InterPro"/>
</dbReference>
<evidence type="ECO:0000256" key="6">
    <source>
        <dbReference type="ARBA" id="ARBA00022723"/>
    </source>
</evidence>
<dbReference type="InterPro" id="IPR040230">
    <property type="entry name" value="TIKI1/2-like"/>
</dbReference>
<evidence type="ECO:0000256" key="1">
    <source>
        <dbReference type="ARBA" id="ARBA00001936"/>
    </source>
</evidence>
<dbReference type="InterPro" id="IPR002816">
    <property type="entry name" value="TraB/PrgY/GumN_fam"/>
</dbReference>
<keyword evidence="10" id="KW-0482">Metalloprotease</keyword>
<name>A0A1G7QI40_CHIFI</name>
<dbReference type="OrthoDB" id="9798714at2"/>
<keyword evidence="7" id="KW-0732">Signal</keyword>
<dbReference type="PANTHER" id="PTHR31120:SF6">
    <property type="entry name" value="METALLOPROTEASE TIKI HOMOLOG"/>
    <property type="match status" value="1"/>
</dbReference>
<dbReference type="PANTHER" id="PTHR31120">
    <property type="entry name" value="METALLOPROTEASE TIKI"/>
    <property type="match status" value="1"/>
</dbReference>
<keyword evidence="11" id="KW-0472">Membrane</keyword>
<keyword evidence="4" id="KW-0645">Protease</keyword>
<evidence type="ECO:0000256" key="8">
    <source>
        <dbReference type="ARBA" id="ARBA00022801"/>
    </source>
</evidence>
<dbReference type="GO" id="GO:0046872">
    <property type="term" value="F:metal ion binding"/>
    <property type="evidence" value="ECO:0007669"/>
    <property type="project" value="UniProtKB-KW"/>
</dbReference>
<evidence type="ECO:0000256" key="11">
    <source>
        <dbReference type="ARBA" id="ARBA00023136"/>
    </source>
</evidence>
<evidence type="ECO:0000313" key="13">
    <source>
        <dbReference type="EMBL" id="SDF98184.1"/>
    </source>
</evidence>
<keyword evidence="12" id="KW-0325">Glycoprotein</keyword>
<evidence type="ECO:0000256" key="3">
    <source>
        <dbReference type="ARBA" id="ARBA00004479"/>
    </source>
</evidence>
<dbReference type="AlphaFoldDB" id="A0A1G7QI40"/>
<keyword evidence="9" id="KW-1133">Transmembrane helix</keyword>
<dbReference type="STRING" id="104663.SAMN04488121_10368"/>
<evidence type="ECO:0000313" key="14">
    <source>
        <dbReference type="Proteomes" id="UP000199045"/>
    </source>
</evidence>
<proteinExistence type="predicted"/>
<organism evidence="13 14">
    <name type="scientific">Chitinophaga filiformis</name>
    <name type="common">Myxococcus filiformis</name>
    <name type="synonym">Flexibacter filiformis</name>
    <dbReference type="NCBI Taxonomy" id="104663"/>
    <lineage>
        <taxon>Bacteria</taxon>
        <taxon>Pseudomonadati</taxon>
        <taxon>Bacteroidota</taxon>
        <taxon>Chitinophagia</taxon>
        <taxon>Chitinophagales</taxon>
        <taxon>Chitinophagaceae</taxon>
        <taxon>Chitinophaga</taxon>
    </lineage>
</organism>
<evidence type="ECO:0000256" key="12">
    <source>
        <dbReference type="ARBA" id="ARBA00023180"/>
    </source>
</evidence>
<dbReference type="GO" id="GO:0004222">
    <property type="term" value="F:metalloendopeptidase activity"/>
    <property type="evidence" value="ECO:0007669"/>
    <property type="project" value="TreeGrafter"/>
</dbReference>
<evidence type="ECO:0000256" key="7">
    <source>
        <dbReference type="ARBA" id="ARBA00022729"/>
    </source>
</evidence>
<comment type="subcellular location">
    <subcellularLocation>
        <location evidence="3">Membrane</location>
        <topology evidence="3">Single-pass type I membrane protein</topology>
    </subcellularLocation>
</comment>
<comment type="cofactor">
    <cofactor evidence="1">
        <name>Mn(2+)</name>
        <dbReference type="ChEBI" id="CHEBI:29035"/>
    </cofactor>
</comment>
<dbReference type="GO" id="GO:0006508">
    <property type="term" value="P:proteolysis"/>
    <property type="evidence" value="ECO:0007669"/>
    <property type="project" value="UniProtKB-KW"/>
</dbReference>
<sequence length="1203" mass="135980">MFYTYNDRRKKGVRRFPRTLFAMLLILLIPTVLHAQRVNRSNYELLWRIDGPGMTSPSYLFGTMHLTDERVFEFSDSVLVALRSASSFAMEVDMDSMMAYMLAPGGPLLDTVNYMRLLFTANEYRYVDSLVTEKTGAPIAQLYVKRLWFLEQLLFDEEEALKKSAGPDSKPESIFLDGWLHQKATLLNKPIYSLEKIENQLPLMSANVSEVQKEIFLQNLGYHSSGNSDAKEKTDRFNARVSFLDSLVNLYYSADLQKISNLVNLSEELDDIPDLVSRNREMAANLSALISKGSVFAAVGVAHLPGEKGILSLLRAKGYITTPVKATFTGAARKERQRLDSINGFTLNRIADGYSVAFPGNPIAYPIPNINRKMYIGANNIQAGFAFCVDITQLGIDDRELVNTMIANMAQQGNAEIKKSYPITYRNVTGTEAVMSQKGMPLYMRLFIRNNRAFIFMHSSQDTDSSSRSEFFKSVRFYDITRPATTYDTLRRPDLGFTAIIPSDANHVQSGNREQVAPVEAYTGLDDANNISYIVRIDKMQSDHYRVNDKKLLQTIQTLLLGEDSTLQLIDSTVTEREGLPLYKLIYQRSNGVISRLHFIPRGNLAYSLLCNYYGNQTDSSYRLRFFDGFHRLPLLAKAPTVAFTPADSSFTITGPGLFTGGIVDDYRESSRLNIYSYSAMDSTSYSMYMAEVRKYSHYFHNEPDSLLKTFIHPVDTNFIITSQRQSILEGLPVYETEMKGRNTGLRWHRKAIVAGHTIYRLTAVVPEELAANGYAQQFLAAFHPGSKGKADTFKLAQKKLPMLLRDLQSSDTAIFNKANKYLFGSGMDVDSTDKALILSALTRPFPADTGSDNAKLQLLLSLKNMSDDNVINTAEMLFAGTTDVKQRRSILRLLTGLSSDSAIRSFLRLAPEIPENNESGSNIFSYSFREDSLYKQYMPAMVATAARSKSFLEAFASYTSGDSLWLSPQFEQYELRRLLPGITQLFEQQIKRWQERKVDEDDDWVLESQLLGTGEILTIPSAPALTAASFRQLLTDTVISVRALGARGLMSRGIRVDDKILNSILADQSEAYSFIKTAKDNNLLTHIRHLLTQDLLGSSYVAYYMSDDYEVTAIEPVTRIKVQEGKQAAEWIILYRYKTDESEDWQYILNGPHPPDRSKLNFQPVLVHWIEEEVAKDKKQLSAKATEVYKEYLEDSAEEKAY</sequence>
<dbReference type="CDD" id="cd14789">
    <property type="entry name" value="Tiki"/>
    <property type="match status" value="1"/>
</dbReference>
<evidence type="ECO:0000256" key="5">
    <source>
        <dbReference type="ARBA" id="ARBA00022692"/>
    </source>
</evidence>
<evidence type="ECO:0000256" key="10">
    <source>
        <dbReference type="ARBA" id="ARBA00023049"/>
    </source>
</evidence>
<dbReference type="EMBL" id="FNBN01000003">
    <property type="protein sequence ID" value="SDF98184.1"/>
    <property type="molecule type" value="Genomic_DNA"/>
</dbReference>
<dbReference type="GO" id="GO:0016020">
    <property type="term" value="C:membrane"/>
    <property type="evidence" value="ECO:0007669"/>
    <property type="project" value="UniProtKB-SubCell"/>
</dbReference>
<evidence type="ECO:0000256" key="2">
    <source>
        <dbReference type="ARBA" id="ARBA00001941"/>
    </source>
</evidence>
<evidence type="ECO:0000256" key="9">
    <source>
        <dbReference type="ARBA" id="ARBA00022989"/>
    </source>
</evidence>
<accession>A0A1G7QI40</accession>